<dbReference type="OrthoDB" id="2935645at2759"/>
<evidence type="ECO:0000313" key="1">
    <source>
        <dbReference type="EMBL" id="KZV83573.1"/>
    </source>
</evidence>
<dbReference type="EMBL" id="KV426264">
    <property type="protein sequence ID" value="KZV83573.1"/>
    <property type="molecule type" value="Genomic_DNA"/>
</dbReference>
<accession>A0A165D0P0</accession>
<name>A0A165D0P0_EXIGL</name>
<feature type="non-terminal residue" evidence="1">
    <location>
        <position position="1"/>
    </location>
</feature>
<proteinExistence type="predicted"/>
<protein>
    <submittedName>
        <fullName evidence="1">Uncharacterized protein</fullName>
    </submittedName>
</protein>
<keyword evidence="2" id="KW-1185">Reference proteome</keyword>
<reference evidence="1 2" key="1">
    <citation type="journal article" date="2016" name="Mol. Biol. Evol.">
        <title>Comparative Genomics of Early-Diverging Mushroom-Forming Fungi Provides Insights into the Origins of Lignocellulose Decay Capabilities.</title>
        <authorList>
            <person name="Nagy L.G."/>
            <person name="Riley R."/>
            <person name="Tritt A."/>
            <person name="Adam C."/>
            <person name="Daum C."/>
            <person name="Floudas D."/>
            <person name="Sun H."/>
            <person name="Yadav J.S."/>
            <person name="Pangilinan J."/>
            <person name="Larsson K.H."/>
            <person name="Matsuura K."/>
            <person name="Barry K."/>
            <person name="Labutti K."/>
            <person name="Kuo R."/>
            <person name="Ohm R.A."/>
            <person name="Bhattacharya S.S."/>
            <person name="Shirouzu T."/>
            <person name="Yoshinaga Y."/>
            <person name="Martin F.M."/>
            <person name="Grigoriev I.V."/>
            <person name="Hibbett D.S."/>
        </authorList>
    </citation>
    <scope>NUCLEOTIDE SEQUENCE [LARGE SCALE GENOMIC DNA]</scope>
    <source>
        <strain evidence="1 2">HHB12029</strain>
    </source>
</reference>
<dbReference type="AlphaFoldDB" id="A0A165D0P0"/>
<gene>
    <name evidence="1" type="ORF">EXIGLDRAFT_625447</name>
</gene>
<dbReference type="Proteomes" id="UP000077266">
    <property type="component" value="Unassembled WGS sequence"/>
</dbReference>
<dbReference type="InParanoid" id="A0A165D0P0"/>
<evidence type="ECO:0000313" key="2">
    <source>
        <dbReference type="Proteomes" id="UP000077266"/>
    </source>
</evidence>
<organism evidence="1 2">
    <name type="scientific">Exidia glandulosa HHB12029</name>
    <dbReference type="NCBI Taxonomy" id="1314781"/>
    <lineage>
        <taxon>Eukaryota</taxon>
        <taxon>Fungi</taxon>
        <taxon>Dikarya</taxon>
        <taxon>Basidiomycota</taxon>
        <taxon>Agaricomycotina</taxon>
        <taxon>Agaricomycetes</taxon>
        <taxon>Auriculariales</taxon>
        <taxon>Exidiaceae</taxon>
        <taxon>Exidia</taxon>
    </lineage>
</organism>
<sequence length="154" mass="17743">IMVHKCAYITYSSVEDFREARDILRCNGNWNGSPRYDCALLDESEKLSPARLQLIFKVRFNADTTCELAAVTRFKPSKWKPRTVWRGCRVFDEQRTVTIIRVTSLLRGALMCPAFGSPASRSAHYLIDCIDGDMFLRANDLAVPFNKKHFKEKF</sequence>